<evidence type="ECO:0000313" key="1">
    <source>
        <dbReference type="EMBL" id="GMQ34499.1"/>
    </source>
</evidence>
<reference evidence="1 2" key="1">
    <citation type="submission" date="2023-08" db="EMBL/GenBank/DDBJ databases">
        <title>Draft genome sequence of Algoriphagus taiwanensis.</title>
        <authorList>
            <person name="Takatani N."/>
            <person name="Hosokawa M."/>
            <person name="Sawabe T."/>
        </authorList>
    </citation>
    <scope>NUCLEOTIDE SEQUENCE [LARGE SCALE GENOMIC DNA]</scope>
    <source>
        <strain evidence="1 2">JCM 19755</strain>
    </source>
</reference>
<name>A0ABQ6Q2U4_9BACT</name>
<evidence type="ECO:0000313" key="2">
    <source>
        <dbReference type="Proteomes" id="UP001307705"/>
    </source>
</evidence>
<organism evidence="1 2">
    <name type="scientific">Algoriphagus taiwanensis</name>
    <dbReference type="NCBI Taxonomy" id="1445656"/>
    <lineage>
        <taxon>Bacteria</taxon>
        <taxon>Pseudomonadati</taxon>
        <taxon>Bacteroidota</taxon>
        <taxon>Cytophagia</taxon>
        <taxon>Cytophagales</taxon>
        <taxon>Cyclobacteriaceae</taxon>
        <taxon>Algoriphagus</taxon>
    </lineage>
</organism>
<dbReference type="SUPFAM" id="SSF52402">
    <property type="entry name" value="Adenine nucleotide alpha hydrolases-like"/>
    <property type="match status" value="1"/>
</dbReference>
<dbReference type="InterPro" id="IPR020022">
    <property type="entry name" value="N-acetyl_sugar_amidoTrfase"/>
</dbReference>
<keyword evidence="2" id="KW-1185">Reference proteome</keyword>
<dbReference type="EMBL" id="BTPE01000010">
    <property type="protein sequence ID" value="GMQ34499.1"/>
    <property type="molecule type" value="Genomic_DNA"/>
</dbReference>
<comment type="caution">
    <text evidence="1">The sequence shown here is derived from an EMBL/GenBank/DDBJ whole genome shotgun (WGS) entry which is preliminary data.</text>
</comment>
<dbReference type="NCBIfam" id="TIGR03573">
    <property type="entry name" value="WbuX"/>
    <property type="match status" value="1"/>
</dbReference>
<proteinExistence type="predicted"/>
<dbReference type="InterPro" id="IPR014729">
    <property type="entry name" value="Rossmann-like_a/b/a_fold"/>
</dbReference>
<dbReference type="Gene3D" id="3.40.50.620">
    <property type="entry name" value="HUPs"/>
    <property type="match status" value="1"/>
</dbReference>
<gene>
    <name evidence="1" type="ORF">Ataiwa_27720</name>
</gene>
<sequence>MYFFREMVSRFNMDKKNEKIGFKGRVCTQGLWDESIPDIQFDEFGISSYAKTFQRMLDYYPRGEKGLQEWLSFVDKMKADGKGKKYDCIVGVSGGTDSSYLLHITKKYGLRVLAVYLDNGWGSDICVKNIKKLVDPLEIDFESYVIDYQEVIDVLKAYLRAEFPWADGPTDHAIKSILYKTAARENLKYIINGHDFRSEGFQPNEWTYTDAKQIRYIANKFCKRSLKSFPTMSIWKFGYYSFLKKIKLVRPFFYLPYTKKEAKDLLKATYGWEDYQGHHYENVFTKFIISYWLVEKFGIDKRKITYSGQVMTGEFSREEAFSIISEKPFTLDSIERDITFVIKKLNMKRDEFDTLMAIPGKSINDYPSYLPLITRFQKVVFPLIKRLLPDKPLMFFQLEDREKTGKGFVSKS</sequence>
<protein>
    <submittedName>
        <fullName evidence="1">N-acetyl sugar amidotransferase</fullName>
    </submittedName>
</protein>
<dbReference type="Proteomes" id="UP001307705">
    <property type="component" value="Unassembled WGS sequence"/>
</dbReference>
<accession>A0ABQ6Q2U4</accession>